<dbReference type="Pfam" id="PF01590">
    <property type="entry name" value="GAF"/>
    <property type="match status" value="1"/>
</dbReference>
<comment type="caution">
    <text evidence="2">The sequence shown here is derived from an EMBL/GenBank/DDBJ whole genome shotgun (WGS) entry which is preliminary data.</text>
</comment>
<organism evidence="2 3">
    <name type="scientific">Streptomyces diastaticus subsp. diastaticus</name>
    <dbReference type="NCBI Taxonomy" id="68040"/>
    <lineage>
        <taxon>Bacteria</taxon>
        <taxon>Bacillati</taxon>
        <taxon>Actinomycetota</taxon>
        <taxon>Actinomycetes</taxon>
        <taxon>Kitasatosporales</taxon>
        <taxon>Streptomycetaceae</taxon>
        <taxon>Streptomyces</taxon>
        <taxon>Streptomyces diastaticus group</taxon>
    </lineage>
</organism>
<proteinExistence type="predicted"/>
<feature type="domain" description="GAF" evidence="1">
    <location>
        <begin position="26"/>
        <end position="143"/>
    </location>
</feature>
<protein>
    <recommendedName>
        <fullName evidence="1">GAF domain-containing protein</fullName>
    </recommendedName>
</protein>
<dbReference type="EMBL" id="BLLN01000003">
    <property type="protein sequence ID" value="GFH72855.1"/>
    <property type="molecule type" value="Genomic_DNA"/>
</dbReference>
<sequence>MTNRLHPAPIDHEAAVLRGRLGITGDVQRNLDQLAQDLAHAAGVPWAMVNLFGDHAQHFLGLAAPGPDSGLPQVGRHMDSAYGYCPEVRTRSKALVLPDVYRHPRFTGNPVVNEIGIRTYAGAPLLDEQGTTFGTVCFVGRHPCPVPPATTPSH</sequence>
<dbReference type="SUPFAM" id="SSF55781">
    <property type="entry name" value="GAF domain-like"/>
    <property type="match status" value="1"/>
</dbReference>
<keyword evidence="3" id="KW-1185">Reference proteome</keyword>
<evidence type="ECO:0000313" key="3">
    <source>
        <dbReference type="Proteomes" id="UP000472710"/>
    </source>
</evidence>
<evidence type="ECO:0000259" key="1">
    <source>
        <dbReference type="Pfam" id="PF01590"/>
    </source>
</evidence>
<dbReference type="Gene3D" id="3.30.450.40">
    <property type="match status" value="1"/>
</dbReference>
<dbReference type="InterPro" id="IPR029016">
    <property type="entry name" value="GAF-like_dom_sf"/>
</dbReference>
<accession>A0ABQ1CRB9</accession>
<dbReference type="PANTHER" id="PTHR43102:SF2">
    <property type="entry name" value="GAF DOMAIN-CONTAINING PROTEIN"/>
    <property type="match status" value="1"/>
</dbReference>
<dbReference type="InterPro" id="IPR003018">
    <property type="entry name" value="GAF"/>
</dbReference>
<dbReference type="GeneID" id="95073223"/>
<dbReference type="PANTHER" id="PTHR43102">
    <property type="entry name" value="SLR1143 PROTEIN"/>
    <property type="match status" value="1"/>
</dbReference>
<reference evidence="2 3" key="1">
    <citation type="submission" date="2020-02" db="EMBL/GenBank/DDBJ databases">
        <title>Whole genome shotgun sequence of Streptomyces diastaticus subsp. diastaticus NBRC 13412.</title>
        <authorList>
            <person name="Ichikawa N."/>
            <person name="Komaki H."/>
            <person name="Tamura T."/>
        </authorList>
    </citation>
    <scope>NUCLEOTIDE SEQUENCE [LARGE SCALE GENOMIC DNA]</scope>
    <source>
        <strain evidence="2 3">NBRC 13412</strain>
    </source>
</reference>
<dbReference type="Proteomes" id="UP000472710">
    <property type="component" value="Unassembled WGS sequence"/>
</dbReference>
<dbReference type="RefSeq" id="WP_189500601.1">
    <property type="nucleotide sequence ID" value="NZ_BLLN01000003.1"/>
</dbReference>
<gene>
    <name evidence="2" type="ORF">Sdia_36230</name>
</gene>
<name>A0ABQ1CRB9_STRDI</name>
<evidence type="ECO:0000313" key="2">
    <source>
        <dbReference type="EMBL" id="GFH72855.1"/>
    </source>
</evidence>